<evidence type="ECO:0000313" key="1">
    <source>
        <dbReference type="EMBL" id="NEK20670.1"/>
    </source>
</evidence>
<organism evidence="1 2">
    <name type="scientific">Rhizobium leguminosarum</name>
    <dbReference type="NCBI Taxonomy" id="384"/>
    <lineage>
        <taxon>Bacteria</taxon>
        <taxon>Pseudomonadati</taxon>
        <taxon>Pseudomonadota</taxon>
        <taxon>Alphaproteobacteria</taxon>
        <taxon>Hyphomicrobiales</taxon>
        <taxon>Rhizobiaceae</taxon>
        <taxon>Rhizobium/Agrobacterium group</taxon>
        <taxon>Rhizobium</taxon>
    </lineage>
</organism>
<sequence>MYDLGKGVQECTRTSLLAALGPVGKRNLTELDVALTSDNVPAAFHEFNPWRVSLLQDTLVRDLRSNEIQGAPVIIRDFERGKHTGTYTRTDDVVELIEPLLDEVFKVNPCATVFLDGREFEAHIITSWLSHRTKYRQRVILLFYTFKYADGKAFAEAVEQEAPALNWRETVALTPVIFPDELPKLAKHFDLPDFEIGDLYAAGKLWIDSILEQSMRTVAIQIMMARVKPYQIDGCNDSTIKQAFNADCAAVNLAEYVKNDPHVREAYPHLKLSTGTRAYAFSSKLVHGERGYFTMSLLSGREISWETDERRFLREGYATPGNAAEIADWVISDRSEDDMAICQWRDHGINREVDFRYPPLDVIDASEG</sequence>
<gene>
    <name evidence="1" type="ORF">GR257_38705</name>
</gene>
<dbReference type="AlphaFoldDB" id="A0A7K3VU02"/>
<dbReference type="GO" id="GO:0008081">
    <property type="term" value="F:phosphoric diester hydrolase activity"/>
    <property type="evidence" value="ECO:0007669"/>
    <property type="project" value="InterPro"/>
</dbReference>
<reference evidence="1 2" key="1">
    <citation type="submission" date="2019-12" db="EMBL/GenBank/DDBJ databases">
        <title>Rhizobium genotypes associated with high levels of biological nitrogen fixation by grain legumes in a temperate-maritime cropping system.</title>
        <authorList>
            <person name="Maluk M."/>
            <person name="Francesc Ferrando Molina F."/>
            <person name="Lopez Del Egido L."/>
            <person name="Lafos M."/>
            <person name="Langarica-Fuentes A."/>
            <person name="Gebre Yohannes G."/>
            <person name="Young M.W."/>
            <person name="Martin P."/>
            <person name="Gantlett R."/>
            <person name="Kenicer G."/>
            <person name="Hawes C."/>
            <person name="Begg G.S."/>
            <person name="Quilliam R.S."/>
            <person name="Squire G.R."/>
            <person name="Poole P.S."/>
            <person name="Young P.W."/>
            <person name="Iannetta P.M."/>
            <person name="James E.K."/>
        </authorList>
    </citation>
    <scope>NUCLEOTIDE SEQUENCE [LARGE SCALE GENOMIC DNA]</scope>
    <source>
        <strain evidence="1 2">JHI54</strain>
    </source>
</reference>
<proteinExistence type="predicted"/>
<dbReference type="SUPFAM" id="SSF51695">
    <property type="entry name" value="PLC-like phosphodiesterases"/>
    <property type="match status" value="1"/>
</dbReference>
<evidence type="ECO:0000313" key="2">
    <source>
        <dbReference type="Proteomes" id="UP000471705"/>
    </source>
</evidence>
<comment type="caution">
    <text evidence="1">The sequence shown here is derived from an EMBL/GenBank/DDBJ whole genome shotgun (WGS) entry which is preliminary data.</text>
</comment>
<accession>A0A7K3VU02</accession>
<protein>
    <submittedName>
        <fullName evidence="1">Agrocinopine synthase</fullName>
    </submittedName>
</protein>
<name>A0A7K3VU02_RHILE</name>
<dbReference type="GO" id="GO:0006629">
    <property type="term" value="P:lipid metabolic process"/>
    <property type="evidence" value="ECO:0007669"/>
    <property type="project" value="InterPro"/>
</dbReference>
<dbReference type="EMBL" id="WUFV01000054">
    <property type="protein sequence ID" value="NEK20670.1"/>
    <property type="molecule type" value="Genomic_DNA"/>
</dbReference>
<dbReference type="InterPro" id="IPR017946">
    <property type="entry name" value="PLC-like_Pdiesterase_TIM-brl"/>
</dbReference>
<dbReference type="Proteomes" id="UP000471705">
    <property type="component" value="Unassembled WGS sequence"/>
</dbReference>